<organism evidence="4 5">
    <name type="scientific">Vicia faba</name>
    <name type="common">Broad bean</name>
    <name type="synonym">Faba vulgaris</name>
    <dbReference type="NCBI Taxonomy" id="3906"/>
    <lineage>
        <taxon>Eukaryota</taxon>
        <taxon>Viridiplantae</taxon>
        <taxon>Streptophyta</taxon>
        <taxon>Embryophyta</taxon>
        <taxon>Tracheophyta</taxon>
        <taxon>Spermatophyta</taxon>
        <taxon>Magnoliopsida</taxon>
        <taxon>eudicotyledons</taxon>
        <taxon>Gunneridae</taxon>
        <taxon>Pentapetalae</taxon>
        <taxon>rosids</taxon>
        <taxon>fabids</taxon>
        <taxon>Fabales</taxon>
        <taxon>Fabaceae</taxon>
        <taxon>Papilionoideae</taxon>
        <taxon>50 kb inversion clade</taxon>
        <taxon>NPAAA clade</taxon>
        <taxon>Hologalegina</taxon>
        <taxon>IRL clade</taxon>
        <taxon>Fabeae</taxon>
        <taxon>Vicia</taxon>
    </lineage>
</organism>
<reference evidence="4 5" key="1">
    <citation type="submission" date="2023-01" db="EMBL/GenBank/DDBJ databases">
        <authorList>
            <person name="Kreplak J."/>
        </authorList>
    </citation>
    <scope>NUCLEOTIDE SEQUENCE [LARGE SCALE GENOMIC DNA]</scope>
</reference>
<dbReference type="PANTHER" id="PTHR45644:SF73">
    <property type="entry name" value="AAA-TYPE ATPASE FAMILY PROTEIN"/>
    <property type="match status" value="1"/>
</dbReference>
<dbReference type="InterPro" id="IPR027417">
    <property type="entry name" value="P-loop_NTPase"/>
</dbReference>
<keyword evidence="2" id="KW-0067">ATP-binding</keyword>
<evidence type="ECO:0000256" key="2">
    <source>
        <dbReference type="ARBA" id="ARBA00022840"/>
    </source>
</evidence>
<accession>A0AAV1ARB5</accession>
<dbReference type="InterPro" id="IPR003959">
    <property type="entry name" value="ATPase_AAA_core"/>
</dbReference>
<dbReference type="EMBL" id="OX451740">
    <property type="protein sequence ID" value="CAI8611748.1"/>
    <property type="molecule type" value="Genomic_DNA"/>
</dbReference>
<dbReference type="Proteomes" id="UP001157006">
    <property type="component" value="Chromosome 5"/>
</dbReference>
<dbReference type="Pfam" id="PF00004">
    <property type="entry name" value="AAA"/>
    <property type="match status" value="1"/>
</dbReference>
<dbReference type="AlphaFoldDB" id="A0AAV1ARB5"/>
<dbReference type="PANTHER" id="PTHR45644">
    <property type="entry name" value="AAA ATPASE, PUTATIVE (AFU_ORTHOLOGUE AFUA_2G12920)-RELATED-RELATED"/>
    <property type="match status" value="1"/>
</dbReference>
<dbReference type="GO" id="GO:0005524">
    <property type="term" value="F:ATP binding"/>
    <property type="evidence" value="ECO:0007669"/>
    <property type="project" value="UniProtKB-KW"/>
</dbReference>
<proteinExistence type="predicted"/>
<evidence type="ECO:0000256" key="1">
    <source>
        <dbReference type="ARBA" id="ARBA00022741"/>
    </source>
</evidence>
<feature type="domain" description="ATPase AAA-type core" evidence="3">
    <location>
        <begin position="49"/>
        <end position="87"/>
    </location>
</feature>
<evidence type="ECO:0000259" key="3">
    <source>
        <dbReference type="Pfam" id="PF00004"/>
    </source>
</evidence>
<dbReference type="GO" id="GO:0005741">
    <property type="term" value="C:mitochondrial outer membrane"/>
    <property type="evidence" value="ECO:0007669"/>
    <property type="project" value="TreeGrafter"/>
</dbReference>
<sequence>MNLRKSCWVMDDIGALENVKDTLKELVMLPLKRPELFYKGQLTKPCKGLLLFRPYGTGRTMLAKAVATEAGANFINISMSNITSKVGSMLGRYEIPGGSFDLDGEYTVD</sequence>
<evidence type="ECO:0000313" key="4">
    <source>
        <dbReference type="EMBL" id="CAI8611748.1"/>
    </source>
</evidence>
<dbReference type="Gene3D" id="3.40.50.300">
    <property type="entry name" value="P-loop containing nucleotide triphosphate hydrolases"/>
    <property type="match status" value="1"/>
</dbReference>
<evidence type="ECO:0000313" key="5">
    <source>
        <dbReference type="Proteomes" id="UP001157006"/>
    </source>
</evidence>
<name>A0AAV1ARB5_VICFA</name>
<protein>
    <recommendedName>
        <fullName evidence="3">ATPase AAA-type core domain-containing protein</fullName>
    </recommendedName>
</protein>
<dbReference type="SUPFAM" id="SSF52540">
    <property type="entry name" value="P-loop containing nucleoside triphosphate hydrolases"/>
    <property type="match status" value="1"/>
</dbReference>
<gene>
    <name evidence="4" type="ORF">VFH_V001520</name>
</gene>
<keyword evidence="1" id="KW-0547">Nucleotide-binding</keyword>
<keyword evidence="5" id="KW-1185">Reference proteome</keyword>
<dbReference type="GO" id="GO:0016887">
    <property type="term" value="F:ATP hydrolysis activity"/>
    <property type="evidence" value="ECO:0007669"/>
    <property type="project" value="InterPro"/>
</dbReference>
<dbReference type="InterPro" id="IPR051701">
    <property type="entry name" value="Mito_OM_Translocase_MSP1"/>
</dbReference>